<evidence type="ECO:0000313" key="5">
    <source>
        <dbReference type="Proteomes" id="UP000015101"/>
    </source>
</evidence>
<feature type="coiled-coil region" evidence="1">
    <location>
        <begin position="471"/>
        <end position="542"/>
    </location>
</feature>
<reference evidence="5" key="1">
    <citation type="submission" date="2012-12" db="EMBL/GenBank/DDBJ databases">
        <authorList>
            <person name="Hellsten U."/>
            <person name="Grimwood J."/>
            <person name="Chapman J.A."/>
            <person name="Shapiro H."/>
            <person name="Aerts A."/>
            <person name="Otillar R.P."/>
            <person name="Terry A.Y."/>
            <person name="Boore J.L."/>
            <person name="Simakov O."/>
            <person name="Marletaz F."/>
            <person name="Cho S.-J."/>
            <person name="Edsinger-Gonzales E."/>
            <person name="Havlak P."/>
            <person name="Kuo D.-H."/>
            <person name="Larsson T."/>
            <person name="Lv J."/>
            <person name="Arendt D."/>
            <person name="Savage R."/>
            <person name="Osoegawa K."/>
            <person name="de Jong P."/>
            <person name="Lindberg D.R."/>
            <person name="Seaver E.C."/>
            <person name="Weisblat D.A."/>
            <person name="Putnam N.H."/>
            <person name="Grigoriev I.V."/>
            <person name="Rokhsar D.S."/>
        </authorList>
    </citation>
    <scope>NUCLEOTIDE SEQUENCE</scope>
</reference>
<proteinExistence type="predicted"/>
<dbReference type="KEGG" id="hro:HELRODRAFT_165928"/>
<feature type="region of interest" description="Disordered" evidence="2">
    <location>
        <begin position="1126"/>
        <end position="1170"/>
    </location>
</feature>
<feature type="region of interest" description="Disordered" evidence="2">
    <location>
        <begin position="211"/>
        <end position="243"/>
    </location>
</feature>
<accession>T1EXG9</accession>
<evidence type="ECO:0000313" key="3">
    <source>
        <dbReference type="EMBL" id="ESN90284.1"/>
    </source>
</evidence>
<gene>
    <name evidence="4" type="primary">20201269</name>
    <name evidence="3" type="ORF">HELRODRAFT_165928</name>
</gene>
<dbReference type="EMBL" id="AMQM01002209">
    <property type="status" value="NOT_ANNOTATED_CDS"/>
    <property type="molecule type" value="Genomic_DNA"/>
</dbReference>
<reference evidence="4" key="3">
    <citation type="submission" date="2015-06" db="UniProtKB">
        <authorList>
            <consortium name="EnsemblMetazoa"/>
        </authorList>
    </citation>
    <scope>IDENTIFICATION</scope>
</reference>
<dbReference type="InParanoid" id="T1EXG9"/>
<keyword evidence="1" id="KW-0175">Coiled coil</keyword>
<dbReference type="EMBL" id="KB097753">
    <property type="protein sequence ID" value="ESN90284.1"/>
    <property type="molecule type" value="Genomic_DNA"/>
</dbReference>
<feature type="compositionally biased region" description="Basic and acidic residues" evidence="2">
    <location>
        <begin position="1126"/>
        <end position="1158"/>
    </location>
</feature>
<dbReference type="GeneID" id="20201269"/>
<feature type="region of interest" description="Disordered" evidence="2">
    <location>
        <begin position="24"/>
        <end position="47"/>
    </location>
</feature>
<organism evidence="4 5">
    <name type="scientific">Helobdella robusta</name>
    <name type="common">Californian leech</name>
    <dbReference type="NCBI Taxonomy" id="6412"/>
    <lineage>
        <taxon>Eukaryota</taxon>
        <taxon>Metazoa</taxon>
        <taxon>Spiralia</taxon>
        <taxon>Lophotrochozoa</taxon>
        <taxon>Annelida</taxon>
        <taxon>Clitellata</taxon>
        <taxon>Hirudinea</taxon>
        <taxon>Rhynchobdellida</taxon>
        <taxon>Glossiphoniidae</taxon>
        <taxon>Helobdella</taxon>
    </lineage>
</organism>
<keyword evidence="5" id="KW-1185">Reference proteome</keyword>
<dbReference type="EnsemblMetazoa" id="HelroT165928">
    <property type="protein sequence ID" value="HelroP165928"/>
    <property type="gene ID" value="HelroG165928"/>
</dbReference>
<feature type="region of interest" description="Disordered" evidence="2">
    <location>
        <begin position="750"/>
        <end position="770"/>
    </location>
</feature>
<sequence>MEVKPKVKARVSLQRSMNEQKLMKNNRTSDLNNNNNNNINNNNNNISERSTVDNVFELDSRCSSDSVRDNLDSVHDLNSDVIHSATEPDENEVTSNNKIELIKIEKDLCDDSIRIHSGAHSRNYAEYENYNSADDDDDRLNLVEGCHNDDGQDGYTNNEVNIRDEHYSHENRLLSKLSQLSAEFSKPDSVGLLLVSQLLSNFPPLHYDYDSDVSSSADSRAKKPSPPGLSTSDNNKFNNLVGKKSEKSKSDICNGISKLRNTAFNNLHDGTFNLGHVLNAGIQNCNEDGNAGMDDKGDVINAIQIGYNVGDCYNINEVDGGDIKNSDSEIFVMSPHLKLNAKYAFNLQQPNIKPSSKEGHRRSRSQMDTKANNFLTRIKSHQSDQNRKSKLNSHYDRQRLLSSFNIGQQKRSRQQLCQSPFQQIFDGSMLIGRWKLDRIYSVLMESKDTLAKLLETKKLVEELKVQSSRQQRLFTSRLQLLQKQIQQQQQEIKLTKLGENKRLKVLQEQLFELKSHLKNVQAQQDQIEKQKMEQQILEQQQHIEHDQQIEMLTFLNEKFQNNVDMGNERVKEVIEHILKEKEIDFVGLKEQNLIYSQQLQHQLQQQEMLLKLLHQQTKLQKQEFNKKYQHLETKVKNQIVNRKEFALDEKLQDLTKQQKPQHPCKFLQRKSSPLTKQEHKQHLKKGKQQLIRVRQLKQHKVLRYPNQVTNFDAKNNAEQSNETFLETTEQESNIGCLALQQKKTNCDLETMPQQRKKLSRQKISSDKVKNEEQQYKHQQLLSEFRWHSVQQQSQQFNDSKKQKSLSIPTKFCKQKLNSKEVRQHHHQIKDICPKNSNNLLLDQQNNQSKKKSKIIEEMQKDLEGDTKEKLNSRVSIEKNSPQPLSAITETTTRITTNSSRNENIADERFSEDLKMLVDRTSASDCRRHWDEMEEENEGNHNSSRENYLKNYEDEEDGDNFVDINKKSKENNYNKRNEKKFDINSDACNFNNVNDEHDDINCLTWEQNLANDVILNELVDESKQRATVSMYGSGGDGDDDDFKNSKNRDECRIIKRILNSPYVLDINNTLHVDCFENEKISQLADAEFNNFNMVLQKNYVQEGNKVGEDKSYVDGVAIDNDDYDCRSLKSEKGNKPNKIDEKMKTSKRQPQDERKEPSLNHDLQQQQFSQRFQRRRINSDLSNEINSKLSIQEQLREQHELLQKQQSLLIKIKNEQEKYYRLKNKRDNIQSHSQGEQRQETEKFKNFPTTNNTLLVNNEDFSFDNIHDIPTTAAANFKKMSEKTNGTLLATINTTESDKFSKPSEYRRVRFNKTIASTNISTASNFKPTHIVSESPHFNSKKKSYKSMKLANSNLDKASMYLHEIISNEEIAHLKVPDSEPELECDTAFKNVLKNSTNNDFNNDDLPKNVEQPEKKKLEGDFHQQYVIELIQQNSPTSSTLSSPNYNNICGNDQQEKLEQLRNIKNKNYNTNFSKIPMRQNILTKQSSQQTFSPSPFSIDPNSFINQAYCDSSSTKNIYNKKGKGEESNFEMITDDSTSVSSQSIHLQQLNSSDESFDLKFLDDCYDPTHYATSCSEEETSINDVQTYVSCTKNVCASGERCEGSNIATGNRSYRNKYKNNSSTVPIDYATDNENNCDRYNDGFAKKDFLDKFNCDNVNKKLEKSEKITGRYIVDKHSSKSHNELIKVYTEKYKDDLIDQIDEIMGFGVGRKSQHKLLKESADLLNNSSQEMVKQIPLRKPSNNAFEESVLTHKNKESPFFLVEDKRMSNHAEMYVDRVCAHGQSIVQAIECELNFVKPYLTNTENSTTTKLARREITKITQFLQAEK</sequence>
<feature type="compositionally biased region" description="Low complexity" evidence="2">
    <location>
        <begin position="32"/>
        <end position="46"/>
    </location>
</feature>
<dbReference type="Proteomes" id="UP000015101">
    <property type="component" value="Unassembled WGS sequence"/>
</dbReference>
<name>T1EXG9_HELRO</name>
<evidence type="ECO:0000313" key="4">
    <source>
        <dbReference type="EnsemblMetazoa" id="HelroP165928"/>
    </source>
</evidence>
<dbReference type="STRING" id="6412.T1EXG9"/>
<dbReference type="HOGENOM" id="CLU_237448_0_0_1"/>
<dbReference type="CTD" id="20201269"/>
<evidence type="ECO:0000256" key="1">
    <source>
        <dbReference type="SAM" id="Coils"/>
    </source>
</evidence>
<reference evidence="3 5" key="2">
    <citation type="journal article" date="2013" name="Nature">
        <title>Insights into bilaterian evolution from three spiralian genomes.</title>
        <authorList>
            <person name="Simakov O."/>
            <person name="Marletaz F."/>
            <person name="Cho S.J."/>
            <person name="Edsinger-Gonzales E."/>
            <person name="Havlak P."/>
            <person name="Hellsten U."/>
            <person name="Kuo D.H."/>
            <person name="Larsson T."/>
            <person name="Lv J."/>
            <person name="Arendt D."/>
            <person name="Savage R."/>
            <person name="Osoegawa K."/>
            <person name="de Jong P."/>
            <person name="Grimwood J."/>
            <person name="Chapman J.A."/>
            <person name="Shapiro H."/>
            <person name="Aerts A."/>
            <person name="Otillar R.P."/>
            <person name="Terry A.Y."/>
            <person name="Boore J.L."/>
            <person name="Grigoriev I.V."/>
            <person name="Lindberg D.R."/>
            <person name="Seaver E.C."/>
            <person name="Weisblat D.A."/>
            <person name="Putnam N.H."/>
            <person name="Rokhsar D.S."/>
        </authorList>
    </citation>
    <scope>NUCLEOTIDE SEQUENCE</scope>
</reference>
<evidence type="ECO:0000256" key="2">
    <source>
        <dbReference type="SAM" id="MobiDB-lite"/>
    </source>
</evidence>
<dbReference type="OMA" id="ADIDESC"/>
<protein>
    <submittedName>
        <fullName evidence="3 4">Uncharacterized protein</fullName>
    </submittedName>
</protein>
<feature type="compositionally biased region" description="Polar residues" evidence="2">
    <location>
        <begin position="228"/>
        <end position="238"/>
    </location>
</feature>
<dbReference type="RefSeq" id="XP_009031243.1">
    <property type="nucleotide sequence ID" value="XM_009032995.1"/>
</dbReference>
<feature type="coiled-coil region" evidence="1">
    <location>
        <begin position="596"/>
        <end position="634"/>
    </location>
</feature>